<sequence length="379" mass="41631">MSYPADRIIQVNARISPAGLGFANFASATIFADASEVTAQSMTVDTRKTYLDIQEVAVDFPDTTETYKAAAAWLGGTPKMRQLTIWMTDSADATITETLNKARDAFWWYWTVFTAPVLAVPASVELIADWCEQNASMFINNQTGASATAIRDQNDTTDIASELTTLGYRHVYTAAHASNAHAGTYLAKHFAAVNYSGDRSTITGEFKKSPGVAAEDLKGSEIVAMEAKNAAFYSIVELQGSQDVGRWLNTITHSSYGEYIDDVVNLDAFINTLTVRLYNALANVTTKLEQTPRGQAVLLATARQVGEQYIANSYLGPRNYVDPDDGEEKYTIGFEILTKPEDILDLSPEDRNSRLAAPIRMRLFRAGAIHKAIVDLDIY</sequence>
<organism evidence="1 2">
    <name type="scientific">Neopusillimonas maritima</name>
    <dbReference type="NCBI Taxonomy" id="2026239"/>
    <lineage>
        <taxon>Bacteria</taxon>
        <taxon>Pseudomonadati</taxon>
        <taxon>Pseudomonadota</taxon>
        <taxon>Betaproteobacteria</taxon>
        <taxon>Burkholderiales</taxon>
        <taxon>Alcaligenaceae</taxon>
        <taxon>Neopusillimonas</taxon>
    </lineage>
</organism>
<evidence type="ECO:0000313" key="1">
    <source>
        <dbReference type="EMBL" id="RIY41950.1"/>
    </source>
</evidence>
<dbReference type="InterPro" id="IPR021808">
    <property type="entry name" value="DUF3383"/>
</dbReference>
<accession>A0A3A1YYR5</accession>
<dbReference type="RefSeq" id="WP_119515177.1">
    <property type="nucleotide sequence ID" value="NZ_NQYH01000001.1"/>
</dbReference>
<dbReference type="Proteomes" id="UP000266206">
    <property type="component" value="Unassembled WGS sequence"/>
</dbReference>
<proteinExistence type="predicted"/>
<name>A0A3A1YYR5_9BURK</name>
<evidence type="ECO:0000313" key="2">
    <source>
        <dbReference type="Proteomes" id="UP000266206"/>
    </source>
</evidence>
<comment type="caution">
    <text evidence="1">The sequence shown here is derived from an EMBL/GenBank/DDBJ whole genome shotgun (WGS) entry which is preliminary data.</text>
</comment>
<dbReference type="EMBL" id="NQYH01000001">
    <property type="protein sequence ID" value="RIY41950.1"/>
    <property type="molecule type" value="Genomic_DNA"/>
</dbReference>
<reference evidence="1 2" key="1">
    <citation type="submission" date="2017-08" db="EMBL/GenBank/DDBJ databases">
        <title>Pusillimonas indicus sp. nov., a member of the family Alcaligenaceae isolated from surface seawater.</title>
        <authorList>
            <person name="Li J."/>
        </authorList>
    </citation>
    <scope>NUCLEOTIDE SEQUENCE [LARGE SCALE GENOMIC DNA]</scope>
    <source>
        <strain evidence="1 2">L52-1-41</strain>
    </source>
</reference>
<dbReference type="AlphaFoldDB" id="A0A3A1YYR5"/>
<gene>
    <name evidence="1" type="ORF">CJP73_00440</name>
</gene>
<dbReference type="Pfam" id="PF11863">
    <property type="entry name" value="DUF3383"/>
    <property type="match status" value="1"/>
</dbReference>
<protein>
    <recommendedName>
        <fullName evidence="3">DUF3383 domain-containing protein</fullName>
    </recommendedName>
</protein>
<evidence type="ECO:0008006" key="3">
    <source>
        <dbReference type="Google" id="ProtNLM"/>
    </source>
</evidence>